<dbReference type="EMBL" id="VSZS01000067">
    <property type="protein sequence ID" value="TYR30234.1"/>
    <property type="molecule type" value="Genomic_DNA"/>
</dbReference>
<dbReference type="OrthoDB" id="4058760at2"/>
<reference evidence="3 4" key="1">
    <citation type="submission" date="2019-08" db="EMBL/GenBank/DDBJ databases">
        <authorList>
            <person name="Seo Y.L."/>
        </authorList>
    </citation>
    <scope>NUCLEOTIDE SEQUENCE [LARGE SCALE GENOMIC DNA]</scope>
    <source>
        <strain evidence="3 4">MaA-C15</strain>
    </source>
</reference>
<feature type="region of interest" description="Disordered" evidence="1">
    <location>
        <begin position="1"/>
        <end position="20"/>
    </location>
</feature>
<keyword evidence="2" id="KW-1133">Transmembrane helix</keyword>
<feature type="transmembrane region" description="Helical" evidence="2">
    <location>
        <begin position="137"/>
        <end position="157"/>
    </location>
</feature>
<evidence type="ECO:0000256" key="1">
    <source>
        <dbReference type="SAM" id="MobiDB-lite"/>
    </source>
</evidence>
<keyword evidence="2" id="KW-0472">Membrane</keyword>
<evidence type="ECO:0000256" key="2">
    <source>
        <dbReference type="SAM" id="Phobius"/>
    </source>
</evidence>
<sequence>MSGADDDEPQDDSAEEVVERKPMQAVVVIHGMGEQRPMSTIRAFVDAVWSSDPDITPNYGGAGGQPNKSWITPDRHTGSHELRRITTPYDLNGRRTDFYELYWADLVQGTTRGRLFAWIKELLLRRREDIPADARRLYWATWVFVLVVAASMVLLALSMWLDWVGPVAGLAIFVVASGVLWALDHFVLPWFGDVAAYVQATPATVENRAKVRERGLALLRALSDDDRYDRIVLVSHSLGSIIVYDLLHILWVERRPRGLEWPRDRAVTNAVRAVEPFAALTGIAPTRLDAARRAEFRHAQWQLHSQLRGVGQMPWKISDFVTIGSPLTHAEFLVTFNEAQFRKGIGERLFGICPPLSDSAAIPRLLYYEKPRVRAVHHGAVFAATRWTNIYDLGNLLTTGDPISGAMADNFGGGVEEVRVEMESRRWGRLFTHTRYWDGEATGYEVRADGVRGRTHLEVLRDAVDLRRAADIPL</sequence>
<reference evidence="3 4" key="2">
    <citation type="submission" date="2019-09" db="EMBL/GenBank/DDBJ databases">
        <title>Mesorhizobium sp. MaA-C15 isolated from Microcystis aeruginosa.</title>
        <authorList>
            <person name="Jeong S.E."/>
            <person name="Jin H.M."/>
            <person name="Jeon C.O."/>
        </authorList>
    </citation>
    <scope>NUCLEOTIDE SEQUENCE [LARGE SCALE GENOMIC DNA]</scope>
    <source>
        <strain evidence="3 4">MaA-C15</strain>
    </source>
</reference>
<feature type="transmembrane region" description="Helical" evidence="2">
    <location>
        <begin position="163"/>
        <end position="183"/>
    </location>
</feature>
<organism evidence="3 4">
    <name type="scientific">Neoaquamicrobium microcysteis</name>
    <dbReference type="NCBI Taxonomy" id="2682781"/>
    <lineage>
        <taxon>Bacteria</taxon>
        <taxon>Pseudomonadati</taxon>
        <taxon>Pseudomonadota</taxon>
        <taxon>Alphaproteobacteria</taxon>
        <taxon>Hyphomicrobiales</taxon>
        <taxon>Phyllobacteriaceae</taxon>
        <taxon>Neoaquamicrobium</taxon>
    </lineage>
</organism>
<keyword evidence="4" id="KW-1185">Reference proteome</keyword>
<evidence type="ECO:0000313" key="3">
    <source>
        <dbReference type="EMBL" id="TYR30234.1"/>
    </source>
</evidence>
<comment type="caution">
    <text evidence="3">The sequence shown here is derived from an EMBL/GenBank/DDBJ whole genome shotgun (WGS) entry which is preliminary data.</text>
</comment>
<keyword evidence="2" id="KW-0812">Transmembrane</keyword>
<feature type="compositionally biased region" description="Acidic residues" evidence="1">
    <location>
        <begin position="1"/>
        <end position="16"/>
    </location>
</feature>
<dbReference type="AlphaFoldDB" id="A0A5D4GPY6"/>
<name>A0A5D4GPY6_9HYPH</name>
<dbReference type="Proteomes" id="UP000323258">
    <property type="component" value="Unassembled WGS sequence"/>
</dbReference>
<accession>A0A5D4GPY6</accession>
<gene>
    <name evidence="3" type="ORF">FY036_20355</name>
</gene>
<dbReference type="RefSeq" id="WP_148916589.1">
    <property type="nucleotide sequence ID" value="NZ_VSZS01000067.1"/>
</dbReference>
<protein>
    <submittedName>
        <fullName evidence="3">Uncharacterized protein</fullName>
    </submittedName>
</protein>
<evidence type="ECO:0000313" key="4">
    <source>
        <dbReference type="Proteomes" id="UP000323258"/>
    </source>
</evidence>
<proteinExistence type="predicted"/>